<dbReference type="AlphaFoldDB" id="A0A4Q1J9H5"/>
<evidence type="ECO:0000313" key="3">
    <source>
        <dbReference type="Proteomes" id="UP000290660"/>
    </source>
</evidence>
<proteinExistence type="predicted"/>
<feature type="transmembrane region" description="Helical" evidence="1">
    <location>
        <begin position="12"/>
        <end position="30"/>
    </location>
</feature>
<dbReference type="Proteomes" id="UP000290660">
    <property type="component" value="Unassembled WGS sequence"/>
</dbReference>
<gene>
    <name evidence="2" type="ORF">EI538_17485</name>
</gene>
<dbReference type="RefSeq" id="WP_127173621.1">
    <property type="nucleotide sequence ID" value="NZ_JASMSH010000019.1"/>
</dbReference>
<evidence type="ECO:0000313" key="2">
    <source>
        <dbReference type="EMBL" id="RXQ31832.1"/>
    </source>
</evidence>
<keyword evidence="1" id="KW-0812">Transmembrane</keyword>
<keyword evidence="1" id="KW-0472">Membrane</keyword>
<keyword evidence="1" id="KW-1133">Transmembrane helix</keyword>
<accession>A0A4Q1J9H5</accession>
<name>A0A4Q1J9H5_SALER</name>
<evidence type="ECO:0000256" key="1">
    <source>
        <dbReference type="SAM" id="Phobius"/>
    </source>
</evidence>
<dbReference type="EMBL" id="RSEO01000021">
    <property type="protein sequence ID" value="RXQ31832.1"/>
    <property type="molecule type" value="Genomic_DNA"/>
</dbReference>
<sequence length="167" mass="19466">MKIEISSQNYILVLVYYPLCLIPPIFIPYFTPYTINSKYVVFYFIMAKNNPKPYKSFLSRKKAEEFYNNLIKGNKNKKGHIMSSISLNLSLTVITKIVNSEEVYDKLKFNGGEKVWNSFDKEAQDYINNLLTPLPNYISNTLENTKKRKNALLEAIDISNEVKLKFK</sequence>
<reference evidence="2 3" key="1">
    <citation type="submission" date="2018-12" db="EMBL/GenBank/DDBJ databases">
        <title>Identification of serotype of rogose Salmonella by whole genome sequencing.</title>
        <authorList>
            <person name="Sacchi C.T."/>
            <person name="Goncalves C.R."/>
            <person name="Tiba-Casas M.R."/>
        </authorList>
    </citation>
    <scope>NUCLEOTIDE SEQUENCE [LARGE SCALE GENOMIC DNA]</scope>
    <source>
        <strain evidence="2 3">169_17</strain>
    </source>
</reference>
<comment type="caution">
    <text evidence="2">The sequence shown here is derived from an EMBL/GenBank/DDBJ whole genome shotgun (WGS) entry which is preliminary data.</text>
</comment>
<organism evidence="2 3">
    <name type="scientific">Salmonella enterica</name>
    <name type="common">Salmonella choleraesuis</name>
    <dbReference type="NCBI Taxonomy" id="28901"/>
    <lineage>
        <taxon>Bacteria</taxon>
        <taxon>Pseudomonadati</taxon>
        <taxon>Pseudomonadota</taxon>
        <taxon>Gammaproteobacteria</taxon>
        <taxon>Enterobacterales</taxon>
        <taxon>Enterobacteriaceae</taxon>
        <taxon>Salmonella</taxon>
    </lineage>
</organism>
<protein>
    <submittedName>
        <fullName evidence="2">Uncharacterized protein</fullName>
    </submittedName>
</protein>